<dbReference type="EMBL" id="FNFU01000032">
    <property type="protein sequence ID" value="SDL13123.1"/>
    <property type="molecule type" value="Genomic_DNA"/>
</dbReference>
<dbReference type="Proteomes" id="UP000198701">
    <property type="component" value="Unassembled WGS sequence"/>
</dbReference>
<evidence type="ECO:0000313" key="1">
    <source>
        <dbReference type="EMBL" id="SDL13123.1"/>
    </source>
</evidence>
<proteinExistence type="predicted"/>
<organism evidence="1 2">
    <name type="scientific">Cryobacterium psychrotolerans</name>
    <dbReference type="NCBI Taxonomy" id="386301"/>
    <lineage>
        <taxon>Bacteria</taxon>
        <taxon>Bacillati</taxon>
        <taxon>Actinomycetota</taxon>
        <taxon>Actinomycetes</taxon>
        <taxon>Micrococcales</taxon>
        <taxon>Microbacteriaceae</taxon>
        <taxon>Cryobacterium</taxon>
    </lineage>
</organism>
<feature type="non-terminal residue" evidence="1">
    <location>
        <position position="1"/>
    </location>
</feature>
<keyword evidence="2" id="KW-1185">Reference proteome</keyword>
<gene>
    <name evidence="1" type="ORF">SAMN05216282_13215</name>
</gene>
<accession>A0A1G9HKT9</accession>
<protein>
    <submittedName>
        <fullName evidence="1">Uncharacterized protein</fullName>
    </submittedName>
</protein>
<name>A0A1G9HKT9_9MICO</name>
<sequence>PTLDLDTPATRLNQLLKAAETTRVA</sequence>
<reference evidence="1 2" key="1">
    <citation type="submission" date="2016-10" db="EMBL/GenBank/DDBJ databases">
        <authorList>
            <person name="de Groot N.N."/>
        </authorList>
    </citation>
    <scope>NUCLEOTIDE SEQUENCE [LARGE SCALE GENOMIC DNA]</scope>
    <source>
        <strain evidence="1 2">CGMCC 1.5382</strain>
    </source>
</reference>
<dbReference type="AlphaFoldDB" id="A0A1G9HKT9"/>
<evidence type="ECO:0000313" key="2">
    <source>
        <dbReference type="Proteomes" id="UP000198701"/>
    </source>
</evidence>